<organism evidence="5 7">
    <name type="scientific">Phakopsora pachyrhizi</name>
    <name type="common">Asian soybean rust disease fungus</name>
    <dbReference type="NCBI Taxonomy" id="170000"/>
    <lineage>
        <taxon>Eukaryota</taxon>
        <taxon>Fungi</taxon>
        <taxon>Dikarya</taxon>
        <taxon>Basidiomycota</taxon>
        <taxon>Pucciniomycotina</taxon>
        <taxon>Pucciniomycetes</taxon>
        <taxon>Pucciniales</taxon>
        <taxon>Phakopsoraceae</taxon>
        <taxon>Phakopsora</taxon>
    </lineage>
</organism>
<keyword evidence="1" id="KW-0547">Nucleotide-binding</keyword>
<dbReference type="GO" id="GO:0005739">
    <property type="term" value="C:mitochondrion"/>
    <property type="evidence" value="ECO:0007669"/>
    <property type="project" value="TreeGrafter"/>
</dbReference>
<evidence type="ECO:0000256" key="1">
    <source>
        <dbReference type="ARBA" id="ARBA00022741"/>
    </source>
</evidence>
<keyword evidence="5" id="KW-0378">Hydrolase</keyword>
<name>A0AAV0AZ94_PHAPC</name>
<accession>A0AAV0AZ94</accession>
<dbReference type="PANTHER" id="PTHR45782:SF4">
    <property type="entry name" value="MITOCHONDRIAL RIBOSOME-ASSOCIATED GTPASE 1"/>
    <property type="match status" value="1"/>
</dbReference>
<feature type="domain" description="CP-type G" evidence="4">
    <location>
        <begin position="25"/>
        <end position="236"/>
    </location>
</feature>
<evidence type="ECO:0000313" key="7">
    <source>
        <dbReference type="Proteomes" id="UP001153365"/>
    </source>
</evidence>
<dbReference type="SUPFAM" id="SSF52540">
    <property type="entry name" value="P-loop containing nucleoside triphosphate hydrolases"/>
    <property type="match status" value="1"/>
</dbReference>
<gene>
    <name evidence="6" type="ORF">PPACK8108_LOCUS14305</name>
    <name evidence="5" type="ORF">PPACK8108_LOCUS9447</name>
</gene>
<dbReference type="Gene3D" id="3.40.50.300">
    <property type="entry name" value="P-loop containing nucleotide triphosphate hydrolases"/>
    <property type="match status" value="1"/>
</dbReference>
<dbReference type="CDD" id="cd01856">
    <property type="entry name" value="YlqF"/>
    <property type="match status" value="1"/>
</dbReference>
<feature type="region of interest" description="Disordered" evidence="3">
    <location>
        <begin position="134"/>
        <end position="158"/>
    </location>
</feature>
<dbReference type="GO" id="GO:0003924">
    <property type="term" value="F:GTPase activity"/>
    <property type="evidence" value="ECO:0007669"/>
    <property type="project" value="TreeGrafter"/>
</dbReference>
<dbReference type="InterPro" id="IPR027417">
    <property type="entry name" value="P-loop_NTPase"/>
</dbReference>
<dbReference type="GO" id="GO:0005525">
    <property type="term" value="F:GTP binding"/>
    <property type="evidence" value="ECO:0007669"/>
    <property type="project" value="UniProtKB-KW"/>
</dbReference>
<dbReference type="PANTHER" id="PTHR45782">
    <property type="entry name" value="MITOCHONDRIAL RIBOSOME-ASSOCIATED GTPASE 1"/>
    <property type="match status" value="1"/>
</dbReference>
<dbReference type="Pfam" id="PF01926">
    <property type="entry name" value="MMR_HSR1"/>
    <property type="match status" value="1"/>
</dbReference>
<dbReference type="GO" id="GO:0032543">
    <property type="term" value="P:mitochondrial translation"/>
    <property type="evidence" value="ECO:0007669"/>
    <property type="project" value="TreeGrafter"/>
</dbReference>
<dbReference type="InterPro" id="IPR030378">
    <property type="entry name" value="G_CP_dom"/>
</dbReference>
<evidence type="ECO:0000256" key="3">
    <source>
        <dbReference type="SAM" id="MobiDB-lite"/>
    </source>
</evidence>
<dbReference type="EMBL" id="CALTRL010002046">
    <property type="protein sequence ID" value="CAH7674551.1"/>
    <property type="molecule type" value="Genomic_DNA"/>
</dbReference>
<proteinExistence type="predicted"/>
<dbReference type="Gene3D" id="1.10.1580.10">
    <property type="match status" value="1"/>
</dbReference>
<sequence>MSYRRTFNFPSVMPSWYLGHMAKGLQEMRNRLGNTDVVIETRDARLPLTSINPAFELMLKKSRSDGRTDGCNNPIRLIVYNKKDLACAELEQPLKEAFKKCGETVFFASSCNNDDIQEILHQVKILVGPRVRSRNGNFEDKSATSSPQPRYRSQHLKHHETSKGARLMFCGMPNVGKSSLLNAFRRVGCRKGKAASEAPMPGHTRSVGGLVKVSEGSILTAGWPVYAFDTPGIMPPYLGQGTEAADRAFKIALTGGIKESLFDTYDLAAYLFHSLLVRHKSSISQVLDELRSALTLPATFNFDKESLQEYAPLPIDHLLLAIADRIKAVKPGGAPNLQTASQWFLKCFRDGKFKQWTLDNLYLHLNQNQLDISETKTINFSDNDLSSSVDLAQLVYANVSEYLALLGSGARSKTSIKMDAIRAKKAVQRAQSLSKLHRRR</sequence>
<evidence type="ECO:0000313" key="5">
    <source>
        <dbReference type="EMBL" id="CAH7674551.1"/>
    </source>
</evidence>
<evidence type="ECO:0000259" key="4">
    <source>
        <dbReference type="PROSITE" id="PS51721"/>
    </source>
</evidence>
<dbReference type="AlphaFoldDB" id="A0AAV0AZ94"/>
<dbReference type="InterPro" id="IPR006073">
    <property type="entry name" value="GTP-bd"/>
</dbReference>
<comment type="caution">
    <text evidence="5">The sequence shown here is derived from an EMBL/GenBank/DDBJ whole genome shotgun (WGS) entry which is preliminary data.</text>
</comment>
<evidence type="ECO:0000256" key="2">
    <source>
        <dbReference type="ARBA" id="ARBA00023134"/>
    </source>
</evidence>
<dbReference type="EMBL" id="CALTRL010003676">
    <property type="protein sequence ID" value="CAH7681669.1"/>
    <property type="molecule type" value="Genomic_DNA"/>
</dbReference>
<keyword evidence="7" id="KW-1185">Reference proteome</keyword>
<dbReference type="Proteomes" id="UP001153365">
    <property type="component" value="Unassembled WGS sequence"/>
</dbReference>
<dbReference type="InterPro" id="IPR023179">
    <property type="entry name" value="GTP-bd_ortho_bundle_sf"/>
</dbReference>
<dbReference type="PROSITE" id="PS51721">
    <property type="entry name" value="G_CP"/>
    <property type="match status" value="1"/>
</dbReference>
<evidence type="ECO:0000313" key="6">
    <source>
        <dbReference type="EMBL" id="CAH7681669.1"/>
    </source>
</evidence>
<protein>
    <submittedName>
        <fullName evidence="5">P-loop containing nucleoside triphosphate hydrolase protein</fullName>
    </submittedName>
</protein>
<reference evidence="5" key="1">
    <citation type="submission" date="2022-06" db="EMBL/GenBank/DDBJ databases">
        <authorList>
            <consortium name="SYNGENTA / RWTH Aachen University"/>
        </authorList>
    </citation>
    <scope>NUCLEOTIDE SEQUENCE</scope>
</reference>
<keyword evidence="2" id="KW-0342">GTP-binding</keyword>